<keyword evidence="1" id="KW-0812">Transmembrane</keyword>
<evidence type="ECO:0000256" key="1">
    <source>
        <dbReference type="SAM" id="Phobius"/>
    </source>
</evidence>
<dbReference type="Proteomes" id="UP001228044">
    <property type="component" value="Unassembled WGS sequence"/>
</dbReference>
<evidence type="ECO:0000313" key="3">
    <source>
        <dbReference type="Proteomes" id="UP001228044"/>
    </source>
</evidence>
<dbReference type="InterPro" id="IPR043128">
    <property type="entry name" value="Rev_trsase/Diguanyl_cyclase"/>
</dbReference>
<proteinExistence type="predicted"/>
<reference evidence="2 3" key="1">
    <citation type="submission" date="2023-06" db="EMBL/GenBank/DDBJ databases">
        <title>Pelomonas sp. PFR6 16S ribosomal RNA gene Genome sequencing and assembly.</title>
        <authorList>
            <person name="Woo H."/>
        </authorList>
    </citation>
    <scope>NUCLEOTIDE SEQUENCE [LARGE SCALE GENOMIC DNA]</scope>
    <source>
        <strain evidence="2 3">PFR6</strain>
    </source>
</reference>
<gene>
    <name evidence="2" type="ORF">QWJ38_12185</name>
</gene>
<evidence type="ECO:0000313" key="2">
    <source>
        <dbReference type="EMBL" id="MDN3921042.1"/>
    </source>
</evidence>
<sequence>MSETRPKQSIGGKLALAQAAGAPAGLLVATWAASAIAVLALAGWGALLLRGWKPGTGPAWLALAASAALILLAPFGALRRQQLEAEARRRHCFDADSKAASAAFFEAACEKLQTQRQPFGLMVIELSGAMEPGFALASPAQLAALQWAAGVAIAGTRGSDLVGRLPGLRLAVLLADISNREQLAVVVNRLSERLDPQRQHAGLRVFIGAAVATPGEALPPLLDRALRPWKGASNVTAIGDNASHVCPV</sequence>
<feature type="transmembrane region" description="Helical" evidence="1">
    <location>
        <begin position="21"/>
        <end position="47"/>
    </location>
</feature>
<dbReference type="Gene3D" id="3.30.70.270">
    <property type="match status" value="1"/>
</dbReference>
<dbReference type="RefSeq" id="WP_290359356.1">
    <property type="nucleotide sequence ID" value="NZ_JAUHHC010000003.1"/>
</dbReference>
<accession>A0ABT8DRT0</accession>
<name>A0ABT8DRT0_9BURK</name>
<evidence type="ECO:0008006" key="4">
    <source>
        <dbReference type="Google" id="ProtNLM"/>
    </source>
</evidence>
<dbReference type="EMBL" id="JAUHHC010000003">
    <property type="protein sequence ID" value="MDN3921042.1"/>
    <property type="molecule type" value="Genomic_DNA"/>
</dbReference>
<protein>
    <recommendedName>
        <fullName evidence="4">GGDEF domain-containing protein</fullName>
    </recommendedName>
</protein>
<keyword evidence="1" id="KW-1133">Transmembrane helix</keyword>
<keyword evidence="1" id="KW-0472">Membrane</keyword>
<comment type="caution">
    <text evidence="2">The sequence shown here is derived from an EMBL/GenBank/DDBJ whole genome shotgun (WGS) entry which is preliminary data.</text>
</comment>
<organism evidence="2 3">
    <name type="scientific">Roseateles violae</name>
    <dbReference type="NCBI Taxonomy" id="3058042"/>
    <lineage>
        <taxon>Bacteria</taxon>
        <taxon>Pseudomonadati</taxon>
        <taxon>Pseudomonadota</taxon>
        <taxon>Betaproteobacteria</taxon>
        <taxon>Burkholderiales</taxon>
        <taxon>Sphaerotilaceae</taxon>
        <taxon>Roseateles</taxon>
    </lineage>
</organism>
<keyword evidence="3" id="KW-1185">Reference proteome</keyword>
<feature type="transmembrane region" description="Helical" evidence="1">
    <location>
        <begin position="59"/>
        <end position="78"/>
    </location>
</feature>